<evidence type="ECO:0000256" key="4">
    <source>
        <dbReference type="ARBA" id="ARBA00023033"/>
    </source>
</evidence>
<dbReference type="NCBIfam" id="TIGR03860">
    <property type="entry name" value="FMN_nitrolo"/>
    <property type="match status" value="1"/>
</dbReference>
<accession>A0A1Y2ELG8</accession>
<evidence type="ECO:0000313" key="7">
    <source>
        <dbReference type="EMBL" id="ORY72410.1"/>
    </source>
</evidence>
<dbReference type="SUPFAM" id="SSF51679">
    <property type="entry name" value="Bacterial luciferase-like"/>
    <property type="match status" value="1"/>
</dbReference>
<evidence type="ECO:0000313" key="8">
    <source>
        <dbReference type="Proteomes" id="UP000193467"/>
    </source>
</evidence>
<organism evidence="7 8">
    <name type="scientific">Leucosporidium creatinivorum</name>
    <dbReference type="NCBI Taxonomy" id="106004"/>
    <lineage>
        <taxon>Eukaryota</taxon>
        <taxon>Fungi</taxon>
        <taxon>Dikarya</taxon>
        <taxon>Basidiomycota</taxon>
        <taxon>Pucciniomycotina</taxon>
        <taxon>Microbotryomycetes</taxon>
        <taxon>Leucosporidiales</taxon>
        <taxon>Leucosporidium</taxon>
    </lineage>
</organism>
<dbReference type="InterPro" id="IPR016215">
    <property type="entry name" value="NTA_MOA"/>
</dbReference>
<reference evidence="7 8" key="1">
    <citation type="submission" date="2016-07" db="EMBL/GenBank/DDBJ databases">
        <title>Pervasive Adenine N6-methylation of Active Genes in Fungi.</title>
        <authorList>
            <consortium name="DOE Joint Genome Institute"/>
            <person name="Mondo S.J."/>
            <person name="Dannebaum R.O."/>
            <person name="Kuo R.C."/>
            <person name="Labutti K."/>
            <person name="Haridas S."/>
            <person name="Kuo A."/>
            <person name="Salamov A."/>
            <person name="Ahrendt S.R."/>
            <person name="Lipzen A."/>
            <person name="Sullivan W."/>
            <person name="Andreopoulos W.B."/>
            <person name="Clum A."/>
            <person name="Lindquist E."/>
            <person name="Daum C."/>
            <person name="Ramamoorthy G.K."/>
            <person name="Gryganskyi A."/>
            <person name="Culley D."/>
            <person name="Magnuson J.K."/>
            <person name="James T.Y."/>
            <person name="O'Malley M.A."/>
            <person name="Stajich J.E."/>
            <person name="Spatafora J.W."/>
            <person name="Visel A."/>
            <person name="Grigoriev I.V."/>
        </authorList>
    </citation>
    <scope>NUCLEOTIDE SEQUENCE [LARGE SCALE GENOMIC DNA]</scope>
    <source>
        <strain evidence="7 8">62-1032</strain>
    </source>
</reference>
<proteinExistence type="inferred from homology"/>
<dbReference type="InterPro" id="IPR011251">
    <property type="entry name" value="Luciferase-like_dom"/>
</dbReference>
<dbReference type="Pfam" id="PF00296">
    <property type="entry name" value="Bac_luciferase"/>
    <property type="match status" value="1"/>
</dbReference>
<dbReference type="GO" id="GO:0004497">
    <property type="term" value="F:monooxygenase activity"/>
    <property type="evidence" value="ECO:0007669"/>
    <property type="project" value="UniProtKB-KW"/>
</dbReference>
<dbReference type="InterPro" id="IPR036661">
    <property type="entry name" value="Luciferase-like_sf"/>
</dbReference>
<keyword evidence="8" id="KW-1185">Reference proteome</keyword>
<dbReference type="Gene3D" id="3.20.20.30">
    <property type="entry name" value="Luciferase-like domain"/>
    <property type="match status" value="1"/>
</dbReference>
<keyword evidence="2" id="KW-0288">FMN</keyword>
<evidence type="ECO:0000256" key="3">
    <source>
        <dbReference type="ARBA" id="ARBA00023002"/>
    </source>
</evidence>
<sequence>MSTAGHQSPGLWKHPDDKSANYHDIEYWTNLSKILERGKFNGVFIADTLGAYDIYGGNADAAARTGAQWGVDDPMLVISACAAVTKNLAFGITHSVTYDAPYALARRFSTLDHLTKGRVAFNLVTSYLDSAARNFGLDGQIEHNERYVRAHEYIEVLYKLWGSSWREDAVVLDKERDVYAEPDRIRKIHHEGKYFRVEGPSLVEPSPQGTPLLYQAGSSASGIEFGARHAEAVFMSGPSAQKIRIQVDALRNAAEKEGRDPQSIKVLIKLLVIVAPTDEEAQAKEKEYAALASREGAKVLFGGWIGQDLAKYGPDEDLREVGTPPVQGIARGYAALFPEVEKWTADALADKIKLGGMGPRVVGSPSTVADELQKWIDEADGDGFNLCYAITPGTFEDIVDYLVPELQRRGVHWTDYPTRDDGKGITAREGIHGVGQVKLRDDHYASRFRWKAGEEAPKLN</sequence>
<evidence type="ECO:0000256" key="1">
    <source>
        <dbReference type="ARBA" id="ARBA00022630"/>
    </source>
</evidence>
<comment type="similarity">
    <text evidence="5">Belongs to the NtaA/SnaA/DszA monooxygenase family.</text>
</comment>
<dbReference type="InParanoid" id="A0A1Y2ELG8"/>
<evidence type="ECO:0000256" key="5">
    <source>
        <dbReference type="ARBA" id="ARBA00033748"/>
    </source>
</evidence>
<dbReference type="GO" id="GO:0016705">
    <property type="term" value="F:oxidoreductase activity, acting on paired donors, with incorporation or reduction of molecular oxygen"/>
    <property type="evidence" value="ECO:0007669"/>
    <property type="project" value="InterPro"/>
</dbReference>
<name>A0A1Y2ELG8_9BASI</name>
<evidence type="ECO:0000259" key="6">
    <source>
        <dbReference type="Pfam" id="PF00296"/>
    </source>
</evidence>
<dbReference type="STRING" id="106004.A0A1Y2ELG8"/>
<protein>
    <submittedName>
        <fullName evidence="7">Luciferase-like domain-containing protein</fullName>
    </submittedName>
</protein>
<evidence type="ECO:0000256" key="2">
    <source>
        <dbReference type="ARBA" id="ARBA00022643"/>
    </source>
</evidence>
<dbReference type="AlphaFoldDB" id="A0A1Y2ELG8"/>
<dbReference type="PANTHER" id="PTHR30011:SF16">
    <property type="entry name" value="C2H2 FINGER DOMAIN TRANSCRIPTION FACTOR (EUROFUNG)-RELATED"/>
    <property type="match status" value="1"/>
</dbReference>
<keyword evidence="4" id="KW-0503">Monooxygenase</keyword>
<dbReference type="EMBL" id="MCGR01000052">
    <property type="protein sequence ID" value="ORY72410.1"/>
    <property type="molecule type" value="Genomic_DNA"/>
</dbReference>
<dbReference type="Proteomes" id="UP000193467">
    <property type="component" value="Unassembled WGS sequence"/>
</dbReference>
<dbReference type="PANTHER" id="PTHR30011">
    <property type="entry name" value="ALKANESULFONATE MONOOXYGENASE-RELATED"/>
    <property type="match status" value="1"/>
</dbReference>
<dbReference type="OrthoDB" id="2533523at2759"/>
<comment type="caution">
    <text evidence="7">The sequence shown here is derived from an EMBL/GenBank/DDBJ whole genome shotgun (WGS) entry which is preliminary data.</text>
</comment>
<keyword evidence="1" id="KW-0285">Flavoprotein</keyword>
<feature type="domain" description="Luciferase-like" evidence="6">
    <location>
        <begin position="16"/>
        <end position="375"/>
    </location>
</feature>
<keyword evidence="3" id="KW-0560">Oxidoreductase</keyword>
<dbReference type="InterPro" id="IPR051260">
    <property type="entry name" value="Diverse_substr_monoxygenases"/>
</dbReference>
<dbReference type="PIRSF" id="PIRSF000337">
    <property type="entry name" value="NTA_MOA"/>
    <property type="match status" value="1"/>
</dbReference>
<gene>
    <name evidence="7" type="ORF">BCR35DRAFT_269406</name>
</gene>